<dbReference type="AlphaFoldDB" id="A0A6C0ETF1"/>
<proteinExistence type="predicted"/>
<protein>
    <submittedName>
        <fullName evidence="1">Uncharacterized protein</fullName>
    </submittedName>
</protein>
<name>A0A6C0ETF1_9ZZZZ</name>
<evidence type="ECO:0000313" key="1">
    <source>
        <dbReference type="EMBL" id="QHT31550.1"/>
    </source>
</evidence>
<accession>A0A6C0ETF1</accession>
<dbReference type="EMBL" id="MN738924">
    <property type="protein sequence ID" value="QHT31550.1"/>
    <property type="molecule type" value="Genomic_DNA"/>
</dbReference>
<organism evidence="1">
    <name type="scientific">viral metagenome</name>
    <dbReference type="NCBI Taxonomy" id="1070528"/>
    <lineage>
        <taxon>unclassified sequences</taxon>
        <taxon>metagenomes</taxon>
        <taxon>organismal metagenomes</taxon>
    </lineage>
</organism>
<sequence length="328" mass="39215">MPYTFKNLYSEHVSTYHYINDRLMRNFGTCMDYDSPKYQIHFCIFSINQHCNFKGIVLPFLQFVFEKKTGVFTFPSIEFNCPNKQMSESIDNTRSDENDDVYFKNECIKKLLDIYEIEAIDEPMMENIYKGFLEFDENNIFVVFDFTHYCIPNDNVCRTLTFKTETRNTFFSSTEVEKYEWGIIDEIRKREIQKTPIENIVLDFFQKYRYMNEIKTNGLTLLPIPSSLYLCKYENGSYNPISETINTNFEKRSEHPNLGFFYFFSQTGSKRYAVFSENNIILDRSFEKMKDMDINEYTSILLNKSVFEYNENNQTIWCVKPDSLFCEL</sequence>
<reference evidence="1" key="1">
    <citation type="journal article" date="2020" name="Nature">
        <title>Giant virus diversity and host interactions through global metagenomics.</title>
        <authorList>
            <person name="Schulz F."/>
            <person name="Roux S."/>
            <person name="Paez-Espino D."/>
            <person name="Jungbluth S."/>
            <person name="Walsh D.A."/>
            <person name="Denef V.J."/>
            <person name="McMahon K.D."/>
            <person name="Konstantinidis K.T."/>
            <person name="Eloe-Fadrosh E.A."/>
            <person name="Kyrpides N.C."/>
            <person name="Woyke T."/>
        </authorList>
    </citation>
    <scope>NUCLEOTIDE SEQUENCE</scope>
    <source>
        <strain evidence="1">GVMAG-M-3300009155-48</strain>
    </source>
</reference>